<evidence type="ECO:0000313" key="9">
    <source>
        <dbReference type="Proteomes" id="UP001271792"/>
    </source>
</evidence>
<protein>
    <submittedName>
        <fullName evidence="8">SigE family RNA polymerase sigma factor</fullName>
    </submittedName>
</protein>
<dbReference type="InterPro" id="IPR013249">
    <property type="entry name" value="RNA_pol_sigma70_r4_t2"/>
</dbReference>
<dbReference type="Gene3D" id="1.10.10.10">
    <property type="entry name" value="Winged helix-like DNA-binding domain superfamily/Winged helix DNA-binding domain"/>
    <property type="match status" value="1"/>
</dbReference>
<dbReference type="Gene3D" id="1.10.1740.10">
    <property type="match status" value="1"/>
</dbReference>
<dbReference type="PANTHER" id="PTHR43133:SF50">
    <property type="entry name" value="ECF RNA POLYMERASE SIGMA FACTOR SIGM"/>
    <property type="match status" value="1"/>
</dbReference>
<keyword evidence="2" id="KW-0805">Transcription regulation</keyword>
<dbReference type="RefSeq" id="WP_319986607.1">
    <property type="nucleotide sequence ID" value="NZ_JAXAVV010000012.1"/>
</dbReference>
<feature type="domain" description="RNA polymerase sigma factor 70 region 4 type 2" evidence="7">
    <location>
        <begin position="141"/>
        <end position="193"/>
    </location>
</feature>
<accession>A0ABU4TW95</accession>
<keyword evidence="5" id="KW-0804">Transcription</keyword>
<organism evidence="8 9">
    <name type="scientific">Lentzea kristufekii</name>
    <dbReference type="NCBI Taxonomy" id="3095430"/>
    <lineage>
        <taxon>Bacteria</taxon>
        <taxon>Bacillati</taxon>
        <taxon>Actinomycetota</taxon>
        <taxon>Actinomycetes</taxon>
        <taxon>Pseudonocardiales</taxon>
        <taxon>Pseudonocardiaceae</taxon>
        <taxon>Lentzea</taxon>
    </lineage>
</organism>
<evidence type="ECO:0000256" key="1">
    <source>
        <dbReference type="ARBA" id="ARBA00010641"/>
    </source>
</evidence>
<sequence length="208" mass="23349">MPFWLTAGRRLDHARNGLREGCLTHVNRGREIVVYLCVQLESSADFERFVLDRSTALLRTAVLLVGDVGHAEDILQTALMRLATRWTSVHTAPEAFIRQVLVNLARDRWRRARRRVPEQELTNAGHVSSGRDPADTVVDRDVLRRALAKLPARQREAVVLRYFAGMSVAETAEALRTSEGTVKAHTSRAVARLRELLGEQITENAHGV</sequence>
<dbReference type="Proteomes" id="UP001271792">
    <property type="component" value="Unassembled WGS sequence"/>
</dbReference>
<comment type="caution">
    <text evidence="8">The sequence shown here is derived from an EMBL/GenBank/DDBJ whole genome shotgun (WGS) entry which is preliminary data.</text>
</comment>
<dbReference type="SUPFAM" id="SSF88946">
    <property type="entry name" value="Sigma2 domain of RNA polymerase sigma factors"/>
    <property type="match status" value="1"/>
</dbReference>
<reference evidence="8 9" key="2">
    <citation type="submission" date="2023-11" db="EMBL/GenBank/DDBJ databases">
        <authorList>
            <person name="Lara A.C."/>
            <person name="Chronakova A."/>
        </authorList>
    </citation>
    <scope>NUCLEOTIDE SEQUENCE [LARGE SCALE GENOMIC DNA]</scope>
    <source>
        <strain evidence="8 9">BCCO 10_0798</strain>
    </source>
</reference>
<dbReference type="InterPro" id="IPR014284">
    <property type="entry name" value="RNA_pol_sigma-70_dom"/>
</dbReference>
<dbReference type="CDD" id="cd06171">
    <property type="entry name" value="Sigma70_r4"/>
    <property type="match status" value="1"/>
</dbReference>
<dbReference type="InterPro" id="IPR013324">
    <property type="entry name" value="RNA_pol_sigma_r3/r4-like"/>
</dbReference>
<dbReference type="InterPro" id="IPR007627">
    <property type="entry name" value="RNA_pol_sigma70_r2"/>
</dbReference>
<comment type="similarity">
    <text evidence="1">Belongs to the sigma-70 factor family. ECF subfamily.</text>
</comment>
<dbReference type="Pfam" id="PF04542">
    <property type="entry name" value="Sigma70_r2"/>
    <property type="match status" value="1"/>
</dbReference>
<evidence type="ECO:0000256" key="4">
    <source>
        <dbReference type="ARBA" id="ARBA00023125"/>
    </source>
</evidence>
<gene>
    <name evidence="8" type="ORF">SK571_23990</name>
</gene>
<dbReference type="NCBIfam" id="TIGR02937">
    <property type="entry name" value="sigma70-ECF"/>
    <property type="match status" value="1"/>
</dbReference>
<dbReference type="InterPro" id="IPR013325">
    <property type="entry name" value="RNA_pol_sigma_r2"/>
</dbReference>
<dbReference type="SUPFAM" id="SSF88659">
    <property type="entry name" value="Sigma3 and sigma4 domains of RNA polymerase sigma factors"/>
    <property type="match status" value="1"/>
</dbReference>
<dbReference type="InterPro" id="IPR014325">
    <property type="entry name" value="RNA_pol_sigma-E_actinobac"/>
</dbReference>
<feature type="domain" description="RNA polymerase sigma-70 region 2" evidence="6">
    <location>
        <begin position="56"/>
        <end position="115"/>
    </location>
</feature>
<evidence type="ECO:0000259" key="6">
    <source>
        <dbReference type="Pfam" id="PF04542"/>
    </source>
</evidence>
<dbReference type="EMBL" id="JAXAVV010000012">
    <property type="protein sequence ID" value="MDX8052455.1"/>
    <property type="molecule type" value="Genomic_DNA"/>
</dbReference>
<proteinExistence type="inferred from homology"/>
<keyword evidence="3" id="KW-0731">Sigma factor</keyword>
<keyword evidence="9" id="KW-1185">Reference proteome</keyword>
<dbReference type="InterPro" id="IPR036388">
    <property type="entry name" value="WH-like_DNA-bd_sf"/>
</dbReference>
<evidence type="ECO:0000256" key="3">
    <source>
        <dbReference type="ARBA" id="ARBA00023082"/>
    </source>
</evidence>
<dbReference type="InterPro" id="IPR039425">
    <property type="entry name" value="RNA_pol_sigma-70-like"/>
</dbReference>
<name>A0ABU4TW95_9PSEU</name>
<evidence type="ECO:0000313" key="8">
    <source>
        <dbReference type="EMBL" id="MDX8052455.1"/>
    </source>
</evidence>
<keyword evidence="4" id="KW-0238">DNA-binding</keyword>
<reference evidence="8 9" key="1">
    <citation type="submission" date="2023-11" db="EMBL/GenBank/DDBJ databases">
        <title>Lentzea sokolovensis, sp. nov., Lentzea kristufkii, sp. nov., and Lentzea miocenensis, sp. nov., rare actinobacteria from Sokolov Coal Basin, Miocene lacustrine sediment, Czech Republic.</title>
        <authorList>
            <person name="Lara A."/>
            <person name="Kotroba L."/>
            <person name="Nouioui I."/>
            <person name="Neumann-Schaal M."/>
            <person name="Mast Y."/>
            <person name="Chronakova A."/>
        </authorList>
    </citation>
    <scope>NUCLEOTIDE SEQUENCE [LARGE SCALE GENOMIC DNA]</scope>
    <source>
        <strain evidence="8 9">BCCO 10_0798</strain>
    </source>
</reference>
<dbReference type="NCBIfam" id="TIGR02983">
    <property type="entry name" value="SigE-fam_strep"/>
    <property type="match status" value="1"/>
</dbReference>
<evidence type="ECO:0000259" key="7">
    <source>
        <dbReference type="Pfam" id="PF08281"/>
    </source>
</evidence>
<evidence type="ECO:0000256" key="2">
    <source>
        <dbReference type="ARBA" id="ARBA00023015"/>
    </source>
</evidence>
<dbReference type="Pfam" id="PF08281">
    <property type="entry name" value="Sigma70_r4_2"/>
    <property type="match status" value="1"/>
</dbReference>
<evidence type="ECO:0000256" key="5">
    <source>
        <dbReference type="ARBA" id="ARBA00023163"/>
    </source>
</evidence>
<dbReference type="PANTHER" id="PTHR43133">
    <property type="entry name" value="RNA POLYMERASE ECF-TYPE SIGMA FACTO"/>
    <property type="match status" value="1"/>
</dbReference>